<evidence type="ECO:0000313" key="4">
    <source>
        <dbReference type="EMBL" id="MDT0402098.1"/>
    </source>
</evidence>
<protein>
    <submittedName>
        <fullName evidence="4">Lonely Cys domain-containing protein</fullName>
    </submittedName>
</protein>
<feature type="region of interest" description="Disordered" evidence="2">
    <location>
        <begin position="2022"/>
        <end position="2059"/>
    </location>
</feature>
<dbReference type="PANTHER" id="PTHR13037">
    <property type="entry name" value="FORMIN"/>
    <property type="match status" value="1"/>
</dbReference>
<keyword evidence="1" id="KW-0945">Host-virus interaction</keyword>
<organism evidence="4 5">
    <name type="scientific">Streptomyces edwardsiae</name>
    <dbReference type="NCBI Taxonomy" id="3075527"/>
    <lineage>
        <taxon>Bacteria</taxon>
        <taxon>Bacillati</taxon>
        <taxon>Actinomycetota</taxon>
        <taxon>Actinomycetes</taxon>
        <taxon>Kitasatosporales</taxon>
        <taxon>Streptomycetaceae</taxon>
        <taxon>Streptomyces</taxon>
    </lineage>
</organism>
<dbReference type="Proteomes" id="UP001180503">
    <property type="component" value="Unassembled WGS sequence"/>
</dbReference>
<feature type="region of interest" description="Disordered" evidence="2">
    <location>
        <begin position="2444"/>
        <end position="2511"/>
    </location>
</feature>
<feature type="compositionally biased region" description="Low complexity" evidence="2">
    <location>
        <begin position="4790"/>
        <end position="4807"/>
    </location>
</feature>
<evidence type="ECO:0000256" key="2">
    <source>
        <dbReference type="SAM" id="MobiDB-lite"/>
    </source>
</evidence>
<dbReference type="NCBIfam" id="NF012197">
    <property type="entry name" value="lonely_Cys"/>
    <property type="match status" value="3"/>
</dbReference>
<dbReference type="EMBL" id="JAVRFB010000006">
    <property type="protein sequence ID" value="MDT0402098.1"/>
    <property type="molecule type" value="Genomic_DNA"/>
</dbReference>
<feature type="region of interest" description="Disordered" evidence="2">
    <location>
        <begin position="5924"/>
        <end position="5959"/>
    </location>
</feature>
<feature type="region of interest" description="Disordered" evidence="2">
    <location>
        <begin position="1687"/>
        <end position="1707"/>
    </location>
</feature>
<feature type="region of interest" description="Disordered" evidence="2">
    <location>
        <begin position="4724"/>
        <end position="4840"/>
    </location>
</feature>
<reference evidence="5" key="1">
    <citation type="submission" date="2023-07" db="EMBL/GenBank/DDBJ databases">
        <title>30 novel species of actinomycetes from the DSMZ collection.</title>
        <authorList>
            <person name="Nouioui I."/>
        </authorList>
    </citation>
    <scope>NUCLEOTIDE SEQUENCE [LARGE SCALE GENOMIC DNA]</scope>
    <source>
        <strain evidence="5">DSM 41635</strain>
    </source>
</reference>
<evidence type="ECO:0000256" key="1">
    <source>
        <dbReference type="ARBA" id="ARBA00022581"/>
    </source>
</evidence>
<dbReference type="SUPFAM" id="SSF55486">
    <property type="entry name" value="Metalloproteases ('zincins'), catalytic domain"/>
    <property type="match status" value="1"/>
</dbReference>
<dbReference type="RefSeq" id="WP_311709759.1">
    <property type="nucleotide sequence ID" value="NZ_JAVRFB010000006.1"/>
</dbReference>
<feature type="compositionally biased region" description="Polar residues" evidence="2">
    <location>
        <begin position="5340"/>
        <end position="5349"/>
    </location>
</feature>
<feature type="compositionally biased region" description="Pro residues" evidence="2">
    <location>
        <begin position="5931"/>
        <end position="5957"/>
    </location>
</feature>
<feature type="compositionally biased region" description="Basic and acidic residues" evidence="2">
    <location>
        <begin position="4822"/>
        <end position="4832"/>
    </location>
</feature>
<feature type="compositionally biased region" description="Pro residues" evidence="2">
    <location>
        <begin position="4726"/>
        <end position="4741"/>
    </location>
</feature>
<feature type="compositionally biased region" description="Basic and acidic residues" evidence="2">
    <location>
        <begin position="5789"/>
        <end position="5801"/>
    </location>
</feature>
<feature type="compositionally biased region" description="Basic and acidic residues" evidence="2">
    <location>
        <begin position="2022"/>
        <end position="2042"/>
    </location>
</feature>
<comment type="caution">
    <text evidence="4">The sequence shown here is derived from an EMBL/GenBank/DDBJ whole genome shotgun (WGS) entry which is preliminary data.</text>
</comment>
<feature type="compositionally biased region" description="Polar residues" evidence="2">
    <location>
        <begin position="468"/>
        <end position="477"/>
    </location>
</feature>
<feature type="compositionally biased region" description="Low complexity" evidence="2">
    <location>
        <begin position="5865"/>
        <end position="5874"/>
    </location>
</feature>
<feature type="region of interest" description="Disordered" evidence="2">
    <location>
        <begin position="1911"/>
        <end position="1931"/>
    </location>
</feature>
<feature type="region of interest" description="Disordered" evidence="2">
    <location>
        <begin position="5778"/>
        <end position="5801"/>
    </location>
</feature>
<evidence type="ECO:0000313" key="5">
    <source>
        <dbReference type="Proteomes" id="UP001180503"/>
    </source>
</evidence>
<feature type="region of interest" description="Disordered" evidence="2">
    <location>
        <begin position="6549"/>
        <end position="6605"/>
    </location>
</feature>
<feature type="transmembrane region" description="Helical" evidence="3">
    <location>
        <begin position="113"/>
        <end position="133"/>
    </location>
</feature>
<name>A0ABU2QCC8_9ACTN</name>
<feature type="compositionally biased region" description="Low complexity" evidence="2">
    <location>
        <begin position="4758"/>
        <end position="4773"/>
    </location>
</feature>
<proteinExistence type="predicted"/>
<accession>A0ABU2QCC8</accession>
<gene>
    <name evidence="4" type="ORF">RM528_09530</name>
</gene>
<feature type="region of interest" description="Disordered" evidence="2">
    <location>
        <begin position="462"/>
        <end position="551"/>
    </location>
</feature>
<feature type="compositionally biased region" description="Low complexity" evidence="2">
    <location>
        <begin position="2462"/>
        <end position="2482"/>
    </location>
</feature>
<keyword evidence="3" id="KW-0472">Membrane</keyword>
<evidence type="ECO:0000256" key="3">
    <source>
        <dbReference type="SAM" id="Phobius"/>
    </source>
</evidence>
<feature type="compositionally biased region" description="Low complexity" evidence="2">
    <location>
        <begin position="394"/>
        <end position="423"/>
    </location>
</feature>
<feature type="compositionally biased region" description="Polar residues" evidence="2">
    <location>
        <begin position="526"/>
        <end position="543"/>
    </location>
</feature>
<feature type="compositionally biased region" description="Pro residues" evidence="2">
    <location>
        <begin position="5321"/>
        <end position="5338"/>
    </location>
</feature>
<feature type="region of interest" description="Disordered" evidence="2">
    <location>
        <begin position="321"/>
        <end position="347"/>
    </location>
</feature>
<feature type="region of interest" description="Disordered" evidence="2">
    <location>
        <begin position="5853"/>
        <end position="5874"/>
    </location>
</feature>
<feature type="region of interest" description="Disordered" evidence="2">
    <location>
        <begin position="5317"/>
        <end position="5351"/>
    </location>
</feature>
<sequence length="6791" mass="724475">MAIMFSPALREFLEVYVGASVATGNEDLGFDSRNPYKRLADDVRDLSDAMKGAISTAGNSLPPRIADQFVAAMKLFVDDNGQNHLQKFSDELRDIGSQQIDRSIKLSEAKYQILIEFILMNIELALIAALSIFTGGTSLTEIAIQKARTALTILLLLQRLGRAIPTPLSVLLEAIQEAFVAFASQLISMTAPDDPERRRHKFDWTDIGQSAVAGAFAGLFGGIFSQFAGPIVKNIFKNNRTWKEVFDLPLAFVNEGQAETFAEAFTSLIFLGTFTLNPGTFLSAGLSGLIFEGASTGAEFGGKWLHDNYFKNIDFGPDGVNGPSGGGNRYDRDDSGSGGTYTYKDRYDDPAAYRDTYDAAADSPYTSPYRPPGGDSLSRTGDFGDTSSVHSDSDTASVFSDTSDTSSLFSLPDDGTTGDATGGNVTPYGLPGTTGAAKPAYATPPPVLNAYGGNAYRNSFADDPDTDTVFSTLNPPATRTPGTDWTGGTDTSLPVDRPSTVGSDVPESPRPVRTESAQPPAVDETPFSSPAPSGIPTGTSSDPGSPDSLDMIMDWEEGQESTEERYERLLTDVFGPAIPTSPLHPALHDALSRLDELRQSVPALRDGPLDLDAVTREVLLLDTAAPVTDAQRGELFRVALDPAVEHAGSLASLAAFHLELRGVFSVSHELTADDGGVWGRDWTGTAPPGTGLTEVGGAVRQPDGSLHPAAPEPAPWHRPGEPAPYVVMAEGDHRHVVVRGYDGAPRQVPVDVFAELLARDPRLAGLPTDTPVVLLVSDAGSRGLDLPRQAADRVGREVWSANGKVLVFRQPDPSLPHLPSLVYGEGRTPYPEWIRSEPGQVLDPAERENAPEWERETLSHSVVGDGGRTIGRGVFEDSEAPGRIAALKLATESSELWHYDPTTRTSVKDDDPVPFAGKPVYVYSAHAVPGATLTPTTSDSAHYSRQRETGGMLKRRPSLARLPQDHAVLMEACSSAKPPGVVRTRRGIADTFVPDPLAVVSESQHVANETGRTAYGGTQLVGFAKLPDGSLAHRLYTDSRGRRGTWVEHRPEPAGALLDDRATAAGLHTDPARPVTDATRERALRLVRALRLAFGVGIEDDSRYGELLTGIGALESMRAADPVLRDLGPFSMDLFDRAAHAHQGSGAHRELLLAAAEAVRLRPDTVLSDFVTLPQVTAAAQRLGGLPDQDLDAETARVLRLDDGPAAVGEPERARLFWATVKALEWESRTPDPDALTARVLHLDQPDPARRTDLLRLVAQAAAVGVDVDDLTELGAFHLETLGALDPATQLRGTDGTPVGRHWAQAPPNATMATDRIVVAAPKPGGGFQPVAQERPPWSTPGGPSAYTVWAGGGRDHLRMNLPGGFRARVPYDEVAELLARDPVLNARPADGTDIVLAISKTATGPATGTPSDPRSVISAGTGRTVWASRGNVALAGTGPSRPHVPTLLPSAPGRPVAADWTAVRPAQGTPGTDDITFADRSEPRPPAALAGLLDPGPADGLTTPLPNLDGLLAGLDTPLPDHLDDAATTADPVAEPGPEEARWQELLTDLYGPGVLTGPLYPDLRDGLTRLDRLRLGDPEVGFELPGMPPRPFDLDAVVRRVLLLDHTAQVTDAQRGRVLGLVTSDAAAQMTSLAGLAALQLQRQGVLSPTHTLTAPDGRVRGRDWTGTVVPGLDLTETGRTTLQSDGGLHRADVNTAPWHRPGEPEPYVVRAEGTHRHIVVRGHDGAPREVPLDVFAELLALDPELTGAPAGVPVVLLVSDAGGRGLDLPRRAADRIGRDVWSANGGVDVTPRDDPAQPHVVSLRGGRDLHHADWIRSTPGQVLDRANAPYWEQDTLSHTIVTDKGPIGRGVFHDSEPLKMMHNLRYATTATELHHHNKATGEWHKDTEPVLFAGKPVYVFAAHARPGETRVPTGANPDHSTRGERTGGMLKRRPSLARLPRDHAVLMQACSSGAAPSLVRTRRGVDDTFVPDPLGAVSESQHVANETGRVVYGGTRTVGMSWRDGVPVHLIHTDSRGRRGKWLEHRPEPAGTPLDDRARAAGLHTDPLGPASEETRERTLRLVRALRLTFGVAIEDDSRYGELLAAIGALEIMLHADPVLRGAGPFSLDLFERAARELRATEHGAVDGEPTSDAYRELLTRAADTLSRNPAAVLTDLVTLPHVTLVAEGTAGIPEQDVNDEAARILGLDPYTAAVGRPERAELFWAMVKALEWESRTPDPDALTARLLHLDQPDPTLRTDLLDLVTRAAAAGVDLDDLTELGAYHLELLGALAPESLLYDDKGVPAGRHWAPGTAGRSVDVHSALVMAATPDGGHRALRRAKMPWTADTARPAPYLVRGESGPGHLVMTLPGGVRVRVPYEEVAELLARDPGLGARPPAADIVLASTTTPAAPPSPGAVNALAAGTGRGVWTSPGPVDLLAQSDPADPHVLALLPMADGSRQRADDWTATRPAPPANPDTPDTTFAAETTTTVAVTPSTEPDPLPADRPLLDPAMTPPPPARTRRTPARFTDGRQMPAYVDDLQSLLPTGLTATEVDQLLTNPGTFGQSTVVLRGTEQALDTIGREVEARPDARPADGTRLLDDIRQTLRDKPKTLADGQGRPFPYVNAEGKTRVLWIRARHYGTWAPFDDGIGDSSKIDSMHRAAATFGLTKNMQANSQYGLGGPIGPAGTAAFGGFGRLALRFGFINKVGYTLTDQRMNQMETRTLDKSRAYLDDVHYEIRVTDTAGQLVTGTDTDPDTPARFSFGVRKGLLVRLPDSVTKIPKPGRIPRSITLDRDSQYRFVRIEGFGPVAAIRDWAAAQIVARPGSSAYTELDIFFSGDSFQRHAGTMARGRITTPPLFADDKRKSPLGVFVVEELIPRAAVLVGETDQAEMRDINTSTVRSERSRADGRSLLLQAVAGPAFNFYDPGAAPFDLRLQFGPTAQYSYAKTWSVGLGAAGTMRSAGQVKGPKTALYLVVKSVRVRRAGDNGPPTRFLTWSLDRMTSSEARRLAGWDDGTALALRNGAAPPHVPAYLTVDRPRTLGMHRVKEFTFDDGLRTRVTPDTADGVGRTLLDAFADGVVQAIGNLNQGLVVPLDQLLPPNLPKGWRARLGDLLRRDPDQVLKAAQSLPVPPRWTDPVKYRIALQNTLQVLGVLSQQNVTANLEALTTVGLPIRLTDPDSIGTVYYTLRVHGTLTRRRYEGKDVHEGMRFSAQGIDRIDGQVSVKHGVDLGFEGTFSGRDNDRDELAGLPRNTLGLTLGARQGWQWEAETTFGSTVTNEPMSVSNQPTHLYRYDLSLTASLGGYWRPRGLIRGLGLGLPGLLVLDEPVNVLFGRNALGRLRGGGPMTGQVLLGVPVQHTPDADPYADGALNPYLTDEPDPTPMPTDRALALARGDLELPDGTGTVRLADRGTPQFGEFRQHPFVIVNMVLSPALVAEVGRVLRAASGGAWQLVKEGAPTRDAIVRTFTPQYLTSSFDQSSGPLGMVGSGLLGEGPYGELWGTFRYTTTVGGLRALTPPMSMDTEMTLGGTRQAAGKLSDSTSFVFGGQLIYSVAQNPGHGVMGGYGIVANPFSRTGTHSLSVVRTVVADMNRKGFTHQVLVAGDVQHWFALLSSRLGTGRIGTAAAGSALVPSTFAGAAGTELTSPGGLLGHLPEKSAHRMGLIDDGFGAVPRYTGQPWTPQPWMRGAAFGSYAVNALDPTDVLLAFDRRIGKLGLDDQSRERVRQLVTARATRALKGEMTTTGPSTLVKAGGWGWGSVRIGSRRVRVRVELLPGTPKFEGLDHSAELEENRRAIETAQRNSESSAGADLGFLTSQMVHTGDTHVPAAGPTYTETGSNRKTVASSHTVTTVTIYRAASTEPHAEIVTPYRMRVTLEADDTPHTGAPAQPGLEETESTALDRFRGRLTLVEEDDVGELREHMPLSLMEPVATTTAGAARLLPAPDPAADPALTGPPRPVPVPKDGEALTVLDGNGVVRPFTFPENGMHPRGIIGIENIRMAGDLLLTKAYDVGFSLRALEAEDGPDDDTLTELLRTTRDTGLTRLGTGSAQALEDGTSSTAVTAFFPRTTEPDGYQVAGLTEKSLVGTDTGRLTLRSAPDFSRALLLTVADGKKLEVLRRYGENAGTSSSVEHSQSANVGGGFLYDSPANAGLNQIGVFVPGPSDLDADVLPVGDDHLTSRNLKPKTGRSFLFAVPATWLSVGDVHRGIVDSKLANRIRGGTFAKARSGPQAMESEAYVVTWIREDVARDLRLITDTNFPDRVSEAWDAVESASKAWVDADKAYWKKRRASGGLRADLDAAQSVVDRAARTARAANRPVELARADVDTADTALSRAEADALRDHGIADTTVATAQAEVDAFADDMYAEPDHDGWAQLLRDEQDAAAARLAGAKETARTLRAAADLRLETARAEKAAADARLDAALLSARAPGRALNDATALRDTARDAFDKRRGELDALRDTAEKAAAEYHRVRSGADQLTRWHRLAATPEGLAELDGLAEPPAVTYQAPPKAPVVKPPAPPRYTRTATELTSPTGETYTLQDVPRDGDAFFRALALGLERAAPGLPAAQGIDLADPRATADLRRRMATWLTDHADAELLAAVAPDHTDTFTPEEIAAAGLDLGTDTPARREFDGLGGLMPHAVGLTPEVRAELAVAQLLRRGDAASESGWDHAASDLLPLLAARTFGVRVTVVTADGSFQDFTPTPPTTDPALTGTTSHPDAHVVLSLDDRHYQLAVPPTPPPPKPLPAPKGPEPLAKDTAPLPKGTGVLTEPTDPLATTTAPLPKGTEPLTKGTGSDPTDLLAKTATPLPKTATPLPKGAVPKGTEIPAPKSGVHEPSSESRPARGRRVPVPGTGECLLYSFMAGDPAHIRTRLPGLAATDPAAHDWLGDPDAVRRELRRRSASGAGSGPSRVVLRAMRSSIEGYVGRSGGRLHPQIVGQFRQTVATEFQTRVRGMDRPGRLALLAHHGIRRVPVAEALDPADLARRYVDARMAARPADPTMSPMDARAVLEADAENLSPRQMFDHLERNGLLPAPGDLDDTALARLLGTAYTQSTAPLDDTESARLMDAVVNWEHRWGTPEGEIFLPLLAHAFDLRVDVVRSFPEGARRVSGAGPDNATRQTEVYYNGVNHYDGSDAGARDRFGDPVLPKRIKDEERDQGGDVRLNPLWVPLDEVDPNLLITGNRDAVWLYTVTDDGRVILGTEALSGIITPEQFDTLLAGMREKDPDLTAESLREALDGLGHTGIAAGFVAEGGQDAGRTLPGRSRVSGEFRWSAEQGSWVVNDKSGRYMSETVRPGLDAAAAADWLANVAALFSARLGVVVRTDQVKTAPPPPKDPPPAAAPPPSSPMTTRAPLSTDDTGKLDTARRVAAVLHGLGHPVVLAGAARGRVQFGQSRPLGAVEFQLPGPPPVAAIRAALPGASVRIRPGTGGARVLDVSVDGVGITITATDRPPTGTVTVDGFTLPAPAESVADAALALATGTDPDLRGRDLLDLLWALHADSGPRTVTPVLAHQATYGSGADGSLAVRLSELLDSAALDPEALARHERTWRALGVTEAELAELRAELTALADELRALPEVITDPVRSLAARLPGLSTAGRDAALALLPSAHRERLAADPALVDALRDALPPAEFATVAAQLMTQVPDGVEQPVSAGDRARTQVARLLQDPDVAARLLKRGSRVVVVPRSEAMTAQDAFRHLRGGLTDDGRPWETVRGAGLRSAAVTEENLLGERTTVPDGEDAHADGYSTTVHEVAHTVHLYGLDPVDQQRVTDAYEATRRLGEAGAWPDGALYGQDADGRRSDPNYSSRDEREFFAQLTNVYLMTNGGFDPYTGLPRHNDGPEWVREHHPDLHPLLRRLYGEGPEPRPRHPRSVAPARPRGVRAAEVNPVDATDVENEALARARALWDVAEGRQGDGDDAYVAVRALWDGATGTHTPQPHTPAPLPLPHPTPVPPAEPAAAPPPTDGAAQQRLRELWAVVDATFGSQPLTQELRNGLFHSLRVIEAARAGHPRFGGALDLDGVTRTLLHLAPDEPVDAARHYDAFTLASSAHRRGRAGSLAAIAAYGLTRQHGYPQQTLLSGADNTPYGRNWTGRPGIRLHLDVVADPTGVHPSLWGPTAHAVLVERNDEGLLLAGGIPVSDKEFAELVLHDPERLPDVPVVILIADEDGRNETLARVVADRTGTRAWFSYGDLRLETAPDGLRVPVLAAPAPGEPAGAWIPADPGLVPDDPAATVRAANNTLFPDTDIHSYPLVTVDGRTLTGRVFLDAHDMAMRDEAMRVVSAIQQHILVMEGLPGVYAGRESGPLPLPRGLADSYIAVGHGDSGRTTLARRSTHANQAVHPRQLGRVLARRKSLRTLAPDVPVWLLICELSMTRPDQDLLTHPSSAQYVANEVRRTVFTVDRQITPSEAAGGLPPHLIVYDDPDNPAGHIGEFPPEPRTAALDALADLGGLPDGLPGRTDRALHWVRALRLTHGAHIDSDPAREAEFHGLIEGFGALERLRFQAAGTSDPGLLTWGGLQHIAGRYATRHGWDRTLTAGLLAHLLHAARTGGLTASDATGPDAPAAPVATNGTQAPADDVTRQAGPGTLPDNAPGSGRDAVITTGDDTPLRAPWSEEARRRWIAGQVSAEDLSGNLPGFSAAEVVTLAELRDAGIGVTPGMDVEAQLGGGVRGSGLAPLDQVRLLLARPGPWPDALEAVAVAAARRIWRSAFTDFENTVPNAARAWDTAVGLVLPGEPHSVLTDWRYADEVYRDAVRRLAGLLAAEGTDPRTVARLAARLRDGLGLPVLGASGRVSG</sequence>
<keyword evidence="3" id="KW-0812">Transmembrane</keyword>
<feature type="region of interest" description="Disordered" evidence="2">
    <location>
        <begin position="359"/>
        <end position="431"/>
    </location>
</feature>
<feature type="compositionally biased region" description="Pro residues" evidence="2">
    <location>
        <begin position="4498"/>
        <end position="4509"/>
    </location>
</feature>
<dbReference type="CDD" id="cd22744">
    <property type="entry name" value="OTU"/>
    <property type="match status" value="1"/>
</dbReference>
<dbReference type="PANTHER" id="PTHR13037:SF24">
    <property type="entry name" value="POLYCOMB PROTEIN PCL-RELATED"/>
    <property type="match status" value="1"/>
</dbReference>
<feature type="region of interest" description="Disordered" evidence="2">
    <location>
        <begin position="4493"/>
        <end position="4524"/>
    </location>
</feature>
<feature type="compositionally biased region" description="Low complexity" evidence="2">
    <location>
        <begin position="479"/>
        <end position="491"/>
    </location>
</feature>
<keyword evidence="3" id="KW-1133">Transmembrane helix</keyword>